<sequence>MEGNSYNKALNTMRRAIQEDNDGHYETAFQLYIDGLQLFNFYLKHEAQVDSVKAPIIEKCKEYLSRAEKLKEYIEQKKNAEAEATSSGSTNLRMGRKENASKNTAIAIESPNIKWDDVAGLETAKQALKEAVIMPLKFPNVFVGKRKPWSGILLFGPPGTGKSYLAKAVATEADNCAFISLSSSDIVSKWVGESEKLVRGVFELARENKPAIIFIDEIDSLCSARSENENESARRIKTEFLVQMDGFGQGGNNEKILVLGATNMPHVLDSGMRRRFEKRIYIPLPDEDARVVLFQKAVGNTPNQLTYHDYVKYAKMTEGYSGADISIVVRDALMEPLRLVETATHFKKTSGPVHDKPNVYANDFYTPCLPSDKDGVEMNWKNIPENRLMVAPVSDRHILKAISKTRPTVSQEDIVKLEQFNREFGVD</sequence>
<keyword evidence="3" id="KW-0547">Nucleotide-binding</keyword>
<dbReference type="GO" id="GO:0016887">
    <property type="term" value="F:ATP hydrolysis activity"/>
    <property type="evidence" value="ECO:0007669"/>
    <property type="project" value="InterPro"/>
</dbReference>
<keyword evidence="10" id="KW-1185">Reference proteome</keyword>
<evidence type="ECO:0000256" key="6">
    <source>
        <dbReference type="ARBA" id="ARBA00023136"/>
    </source>
</evidence>
<dbReference type="GO" id="GO:0005524">
    <property type="term" value="F:ATP binding"/>
    <property type="evidence" value="ECO:0007669"/>
    <property type="project" value="UniProtKB-KW"/>
</dbReference>
<dbReference type="InterPro" id="IPR036181">
    <property type="entry name" value="MIT_dom_sf"/>
</dbReference>
<evidence type="ECO:0000256" key="3">
    <source>
        <dbReference type="ARBA" id="ARBA00022741"/>
    </source>
</evidence>
<dbReference type="FunFam" id="3.40.50.300:FF:000043">
    <property type="entry name" value="Vacuolar protein sorting-associated protein 4"/>
    <property type="match status" value="1"/>
</dbReference>
<feature type="domain" description="AAA+ ATPase" evidence="7">
    <location>
        <begin position="148"/>
        <end position="286"/>
    </location>
</feature>
<name>A0A0C2M1P4_THEKT</name>
<dbReference type="Pfam" id="PF00004">
    <property type="entry name" value="AAA"/>
    <property type="match status" value="1"/>
</dbReference>
<feature type="domain" description="MIT" evidence="8">
    <location>
        <begin position="2"/>
        <end position="80"/>
    </location>
</feature>
<comment type="caution">
    <text evidence="9">The sequence shown here is derived from an EMBL/GenBank/DDBJ whole genome shotgun (WGS) entry which is preliminary data.</text>
</comment>
<dbReference type="Pfam" id="PF04212">
    <property type="entry name" value="MIT"/>
    <property type="match status" value="1"/>
</dbReference>
<dbReference type="InterPro" id="IPR050304">
    <property type="entry name" value="MT-severing_AAA_ATPase"/>
</dbReference>
<dbReference type="Proteomes" id="UP000031668">
    <property type="component" value="Unassembled WGS sequence"/>
</dbReference>
<dbReference type="InterPro" id="IPR027417">
    <property type="entry name" value="P-loop_NTPase"/>
</dbReference>
<comment type="similarity">
    <text evidence="2">Belongs to the AAA ATPase family.</text>
</comment>
<dbReference type="InterPro" id="IPR041569">
    <property type="entry name" value="AAA_lid_3"/>
</dbReference>
<dbReference type="PANTHER" id="PTHR23074">
    <property type="entry name" value="AAA DOMAIN-CONTAINING"/>
    <property type="match status" value="1"/>
</dbReference>
<dbReference type="SUPFAM" id="SSF52540">
    <property type="entry name" value="P-loop containing nucleoside triphosphate hydrolases"/>
    <property type="match status" value="1"/>
</dbReference>
<dbReference type="FunFam" id="1.10.8.60:FF:000015">
    <property type="entry name" value="vacuolar protein sorting-associated protein 4A"/>
    <property type="match status" value="1"/>
</dbReference>
<dbReference type="OMA" id="IRRHEEW"/>
<dbReference type="GO" id="GO:0007033">
    <property type="term" value="P:vacuole organization"/>
    <property type="evidence" value="ECO:0007669"/>
    <property type="project" value="TreeGrafter"/>
</dbReference>
<dbReference type="EMBL" id="JWZT01005390">
    <property type="protein sequence ID" value="KII60990.1"/>
    <property type="molecule type" value="Genomic_DNA"/>
</dbReference>
<dbReference type="AlphaFoldDB" id="A0A0C2M1P4"/>
<dbReference type="SUPFAM" id="SSF116846">
    <property type="entry name" value="MIT domain"/>
    <property type="match status" value="1"/>
</dbReference>
<accession>A0A0C2M1P4</accession>
<proteinExistence type="inferred from homology"/>
<dbReference type="InterPro" id="IPR015415">
    <property type="entry name" value="Spast_Vps4_C"/>
</dbReference>
<evidence type="ECO:0000256" key="1">
    <source>
        <dbReference type="ARBA" id="ARBA00004481"/>
    </source>
</evidence>
<evidence type="ECO:0000256" key="2">
    <source>
        <dbReference type="ARBA" id="ARBA00006914"/>
    </source>
</evidence>
<dbReference type="Pfam" id="PF17862">
    <property type="entry name" value="AAA_lid_3"/>
    <property type="match status" value="1"/>
</dbReference>
<dbReference type="Pfam" id="PF09336">
    <property type="entry name" value="Vps4_C"/>
    <property type="match status" value="1"/>
</dbReference>
<evidence type="ECO:0000256" key="4">
    <source>
        <dbReference type="ARBA" id="ARBA00022753"/>
    </source>
</evidence>
<evidence type="ECO:0000259" key="7">
    <source>
        <dbReference type="SMART" id="SM00382"/>
    </source>
</evidence>
<keyword evidence="4" id="KW-0967">Endosome</keyword>
<dbReference type="InterPro" id="IPR007330">
    <property type="entry name" value="MIT_dom"/>
</dbReference>
<dbReference type="GO" id="GO:0016197">
    <property type="term" value="P:endosomal transport"/>
    <property type="evidence" value="ECO:0007669"/>
    <property type="project" value="TreeGrafter"/>
</dbReference>
<dbReference type="SMART" id="SM00745">
    <property type="entry name" value="MIT"/>
    <property type="match status" value="1"/>
</dbReference>
<protein>
    <submittedName>
        <fullName evidence="9">Vacuolar protein sorting-associated protein 4B</fullName>
    </submittedName>
</protein>
<reference evidence="9 10" key="1">
    <citation type="journal article" date="2014" name="Genome Biol. Evol.">
        <title>The genome of the myxosporean Thelohanellus kitauei shows adaptations to nutrient acquisition within its fish host.</title>
        <authorList>
            <person name="Yang Y."/>
            <person name="Xiong J."/>
            <person name="Zhou Z."/>
            <person name="Huo F."/>
            <person name="Miao W."/>
            <person name="Ran C."/>
            <person name="Liu Y."/>
            <person name="Zhang J."/>
            <person name="Feng J."/>
            <person name="Wang M."/>
            <person name="Wang M."/>
            <person name="Wang L."/>
            <person name="Yao B."/>
        </authorList>
    </citation>
    <scope>NUCLEOTIDE SEQUENCE [LARGE SCALE GENOMIC DNA]</scope>
    <source>
        <strain evidence="9">Wuqing</strain>
    </source>
</reference>
<dbReference type="InterPro" id="IPR003959">
    <property type="entry name" value="ATPase_AAA_core"/>
</dbReference>
<evidence type="ECO:0000256" key="5">
    <source>
        <dbReference type="ARBA" id="ARBA00022840"/>
    </source>
</evidence>
<organism evidence="9 10">
    <name type="scientific">Thelohanellus kitauei</name>
    <name type="common">Myxosporean</name>
    <dbReference type="NCBI Taxonomy" id="669202"/>
    <lineage>
        <taxon>Eukaryota</taxon>
        <taxon>Metazoa</taxon>
        <taxon>Cnidaria</taxon>
        <taxon>Myxozoa</taxon>
        <taxon>Myxosporea</taxon>
        <taxon>Bivalvulida</taxon>
        <taxon>Platysporina</taxon>
        <taxon>Myxobolidae</taxon>
        <taxon>Thelohanellus</taxon>
    </lineage>
</organism>
<dbReference type="Gene3D" id="1.10.8.60">
    <property type="match status" value="1"/>
</dbReference>
<keyword evidence="5" id="KW-0067">ATP-binding</keyword>
<dbReference type="PANTHER" id="PTHR23074:SF83">
    <property type="entry name" value="VACUOLAR PROTEIN SORTING-ASSOCIATED PROTEIN 4A"/>
    <property type="match status" value="1"/>
</dbReference>
<dbReference type="Gene3D" id="3.40.50.300">
    <property type="entry name" value="P-loop containing nucleotide triphosphate hydrolases"/>
    <property type="match status" value="1"/>
</dbReference>
<dbReference type="OrthoDB" id="29072at2759"/>
<keyword evidence="6" id="KW-0472">Membrane</keyword>
<dbReference type="Gene3D" id="1.20.58.80">
    <property type="entry name" value="Phosphotransferase system, lactose/cellobiose-type IIA subunit"/>
    <property type="match status" value="1"/>
</dbReference>
<evidence type="ECO:0000313" key="9">
    <source>
        <dbReference type="EMBL" id="KII60990.1"/>
    </source>
</evidence>
<dbReference type="SMART" id="SM00382">
    <property type="entry name" value="AAA"/>
    <property type="match status" value="1"/>
</dbReference>
<evidence type="ECO:0000313" key="10">
    <source>
        <dbReference type="Proteomes" id="UP000031668"/>
    </source>
</evidence>
<gene>
    <name evidence="9" type="ORF">RF11_13963</name>
</gene>
<dbReference type="GO" id="GO:0010008">
    <property type="term" value="C:endosome membrane"/>
    <property type="evidence" value="ECO:0007669"/>
    <property type="project" value="UniProtKB-SubCell"/>
</dbReference>
<dbReference type="InterPro" id="IPR003593">
    <property type="entry name" value="AAA+_ATPase"/>
</dbReference>
<comment type="subcellular location">
    <subcellularLocation>
        <location evidence="1">Endosome membrane</location>
        <topology evidence="1">Peripheral membrane protein</topology>
    </subcellularLocation>
</comment>
<evidence type="ECO:0000259" key="8">
    <source>
        <dbReference type="SMART" id="SM00745"/>
    </source>
</evidence>